<dbReference type="PANTHER" id="PTHR43735:SF3">
    <property type="entry name" value="FERROPTOSIS SUPPRESSOR PROTEIN 1"/>
    <property type="match status" value="1"/>
</dbReference>
<keyword evidence="7" id="KW-1185">Reference proteome</keyword>
<reference evidence="6 7" key="1">
    <citation type="submission" date="2015-03" db="EMBL/GenBank/DDBJ databases">
        <title>Genomics and transcriptomics of the oil-accumulating basidiomycete yeast T. oleaginosus allow insights into substrate utilization and the diverse evolutionary trajectories of mating systems in fungi.</title>
        <authorList>
            <consortium name="DOE Joint Genome Institute"/>
            <person name="Kourist R."/>
            <person name="Kracht O."/>
            <person name="Bracharz F."/>
            <person name="Lipzen A."/>
            <person name="Nolan M."/>
            <person name="Ohm R."/>
            <person name="Grigoriev I."/>
            <person name="Sun S."/>
            <person name="Heitman J."/>
            <person name="Bruck T."/>
            <person name="Nowrousian M."/>
        </authorList>
    </citation>
    <scope>NUCLEOTIDE SEQUENCE [LARGE SCALE GENOMIC DNA]</scope>
    <source>
        <strain evidence="6 7">IBC0246</strain>
    </source>
</reference>
<keyword evidence="3" id="KW-0274">FAD</keyword>
<evidence type="ECO:0000256" key="2">
    <source>
        <dbReference type="ARBA" id="ARBA00022630"/>
    </source>
</evidence>
<protein>
    <submittedName>
        <fullName evidence="6">FAD/NAD(P)-binding domain-containing protein</fullName>
    </submittedName>
</protein>
<dbReference type="EMBL" id="KQ087252">
    <property type="protein sequence ID" value="KLT39655.1"/>
    <property type="molecule type" value="Genomic_DNA"/>
</dbReference>
<evidence type="ECO:0000313" key="7">
    <source>
        <dbReference type="Proteomes" id="UP000053611"/>
    </source>
</evidence>
<dbReference type="AlphaFoldDB" id="A0A0J0XF11"/>
<name>A0A0J0XF11_9TREE</name>
<evidence type="ECO:0000256" key="1">
    <source>
        <dbReference type="ARBA" id="ARBA00006442"/>
    </source>
</evidence>
<dbReference type="STRING" id="879819.A0A0J0XF11"/>
<dbReference type="GO" id="GO:0005737">
    <property type="term" value="C:cytoplasm"/>
    <property type="evidence" value="ECO:0007669"/>
    <property type="project" value="TreeGrafter"/>
</dbReference>
<keyword evidence="2" id="KW-0285">Flavoprotein</keyword>
<comment type="similarity">
    <text evidence="1">Belongs to the FAD-dependent oxidoreductase family.</text>
</comment>
<dbReference type="InterPro" id="IPR036188">
    <property type="entry name" value="FAD/NAD-bd_sf"/>
</dbReference>
<evidence type="ECO:0000256" key="4">
    <source>
        <dbReference type="ARBA" id="ARBA00023002"/>
    </source>
</evidence>
<dbReference type="SUPFAM" id="SSF51905">
    <property type="entry name" value="FAD/NAD(P)-binding domain"/>
    <property type="match status" value="1"/>
</dbReference>
<gene>
    <name evidence="6" type="ORF">CC85DRAFT_182893</name>
</gene>
<keyword evidence="4" id="KW-0560">Oxidoreductase</keyword>
<dbReference type="Gene3D" id="3.50.50.60">
    <property type="entry name" value="FAD/NAD(P)-binding domain"/>
    <property type="match status" value="1"/>
</dbReference>
<dbReference type="PRINTS" id="PR00368">
    <property type="entry name" value="FADPNR"/>
</dbReference>
<dbReference type="Gene3D" id="3.50.50.100">
    <property type="match status" value="2"/>
</dbReference>
<proteinExistence type="inferred from homology"/>
<sequence>MAENNIVVIGGSFAGHSLANALAHKLPATHRILLVEQNEFTAHLPGVVRGLVEPGWEERNLTAPTRQETVFKAGTRHRVLAPVRVLELLEGRVLLDTEFEGSTEVPFGKCIVATGSSQRSPLRPEPGATRAEYADALRLEQAGFGKATHVLVVGGGAVGVEVAGELTTHYPSVQVTIVHGRSRLLETGEQVPFGTQMAPQPDTDGVHTPYAYPFVPESVSERVDAQLRARGVEVILNDRVRFPSSEEHTGAVVNGEVDPPAWDGREGLLPGMRAVTLASGQTVHADCVFGGSGAWPNSSLVSAVDPTALVGGYVAVDPNFRILSSAPALKDVYALGDVANTGGRKTAGQAVGEARHLAMVLLSHLACEAQGRPPAAKAYAPGFLQSILVPIGEGRGGPGDGIGAGSVDLGWLGVWRAPEWLLRWFAKDYFCSQHFVARFQGEVGVKDL</sequence>
<dbReference type="GO" id="GO:0004174">
    <property type="term" value="F:electron-transferring-flavoprotein dehydrogenase activity"/>
    <property type="evidence" value="ECO:0007669"/>
    <property type="project" value="TreeGrafter"/>
</dbReference>
<dbReference type="Pfam" id="PF07992">
    <property type="entry name" value="Pyr_redox_2"/>
    <property type="match status" value="2"/>
</dbReference>
<accession>A0A0J0XF11</accession>
<feature type="domain" description="FAD/NAD(P)-binding" evidence="5">
    <location>
        <begin position="211"/>
        <end position="353"/>
    </location>
</feature>
<feature type="domain" description="FAD/NAD(P)-binding" evidence="5">
    <location>
        <begin position="5"/>
        <end position="187"/>
    </location>
</feature>
<dbReference type="OrthoDB" id="202203at2759"/>
<evidence type="ECO:0000259" key="5">
    <source>
        <dbReference type="Pfam" id="PF07992"/>
    </source>
</evidence>
<dbReference type="GO" id="GO:0050660">
    <property type="term" value="F:flavin adenine dinucleotide binding"/>
    <property type="evidence" value="ECO:0007669"/>
    <property type="project" value="TreeGrafter"/>
</dbReference>
<dbReference type="PANTHER" id="PTHR43735">
    <property type="entry name" value="APOPTOSIS-INDUCING FACTOR 1"/>
    <property type="match status" value="1"/>
</dbReference>
<organism evidence="6 7">
    <name type="scientific">Cutaneotrichosporon oleaginosum</name>
    <dbReference type="NCBI Taxonomy" id="879819"/>
    <lineage>
        <taxon>Eukaryota</taxon>
        <taxon>Fungi</taxon>
        <taxon>Dikarya</taxon>
        <taxon>Basidiomycota</taxon>
        <taxon>Agaricomycotina</taxon>
        <taxon>Tremellomycetes</taxon>
        <taxon>Trichosporonales</taxon>
        <taxon>Trichosporonaceae</taxon>
        <taxon>Cutaneotrichosporon</taxon>
    </lineage>
</organism>
<evidence type="ECO:0000256" key="3">
    <source>
        <dbReference type="ARBA" id="ARBA00022827"/>
    </source>
</evidence>
<dbReference type="InterPro" id="IPR023753">
    <property type="entry name" value="FAD/NAD-binding_dom"/>
</dbReference>
<dbReference type="Proteomes" id="UP000053611">
    <property type="component" value="Unassembled WGS sequence"/>
</dbReference>
<evidence type="ECO:0000313" key="6">
    <source>
        <dbReference type="EMBL" id="KLT39655.1"/>
    </source>
</evidence>